<evidence type="ECO:0000313" key="2">
    <source>
        <dbReference type="EMBL" id="KAG8507400.1"/>
    </source>
</evidence>
<dbReference type="Proteomes" id="UP000700334">
    <property type="component" value="Unassembled WGS sequence"/>
</dbReference>
<keyword evidence="2" id="KW-0689">Ribosomal protein</keyword>
<dbReference type="EMBL" id="JAGFMF010012105">
    <property type="protein sequence ID" value="KAG8507400.1"/>
    <property type="molecule type" value="Genomic_DNA"/>
</dbReference>
<reference evidence="2" key="1">
    <citation type="journal article" date="2021" name="Evol. Appl.">
        <title>The genome of the Pyrenean desman and the effects of bottlenecks and inbreeding on the genomic landscape of an endangered species.</title>
        <authorList>
            <person name="Escoda L."/>
            <person name="Castresana J."/>
        </authorList>
    </citation>
    <scope>NUCLEOTIDE SEQUENCE</scope>
    <source>
        <strain evidence="2">IBE-C5619</strain>
    </source>
</reference>
<feature type="compositionally biased region" description="Basic and acidic residues" evidence="1">
    <location>
        <begin position="552"/>
        <end position="564"/>
    </location>
</feature>
<dbReference type="Gene3D" id="6.10.140.1730">
    <property type="match status" value="1"/>
</dbReference>
<proteinExistence type="predicted"/>
<protein>
    <submittedName>
        <fullName evidence="2">60S ribosomal protein L29</fullName>
    </submittedName>
</protein>
<evidence type="ECO:0000313" key="3">
    <source>
        <dbReference type="Proteomes" id="UP000700334"/>
    </source>
</evidence>
<sequence>REQLQVHRRICSNHPHSLHLSSDGTLQLISQLPGAWHKGPAPRVKSLTLMAASSQRTLERPLQDPELGATGEARALTPKAGLPALEPARSQSRSQIAASLVGTGASQTKGRVWPLRQCSGTPPAQRAGQDRMWLPLPSLAWGMRLSGFILNDYMAVGQNFTAFPAGGRRIETPAPGPAGPLKRHTGNNQSPTDCETVWGSSYPEWFAGSGRLRAAGVCSTLGRDAWPPLLQKGSEAMGVPHQSPSKTHSGGPSRGTPGKLEGVLEGREPAFWFLQGGAGDEWKHALERLRGHRLLKKSEALPISRELKYHFNRLRRTKTQICPHPFHHCGLQHGIWNPTPTLMTHCLPCSPDMPGISKYSVSNSRSVPPTRRDLRLSTSLWVTHAAPPILSSSNRNDTTDPSAKQQMKLRATQQPQAHPCHLSLAGALCPSHAPLQHQEVFLELPLGVGPKFPRNMRFAQKHKKGLKKMQANNATAGSARAKAVKALDGQGQPRRAAATNSVHSLTSLSPILGNVRLPHHQGSQAARGQSPKHKAQPQPTMPLTHRPPQKLRTREPGCPSEHEGLQSPQALGLRGDCCLAVPFVQNT</sequence>
<keyword evidence="3" id="KW-1185">Reference proteome</keyword>
<organism evidence="2 3">
    <name type="scientific">Galemys pyrenaicus</name>
    <name type="common">Iberian desman</name>
    <name type="synonym">Pyrenean desman</name>
    <dbReference type="NCBI Taxonomy" id="202257"/>
    <lineage>
        <taxon>Eukaryota</taxon>
        <taxon>Metazoa</taxon>
        <taxon>Chordata</taxon>
        <taxon>Craniata</taxon>
        <taxon>Vertebrata</taxon>
        <taxon>Euteleostomi</taxon>
        <taxon>Mammalia</taxon>
        <taxon>Eutheria</taxon>
        <taxon>Laurasiatheria</taxon>
        <taxon>Eulipotyphla</taxon>
        <taxon>Talpidae</taxon>
        <taxon>Galemys</taxon>
    </lineage>
</organism>
<name>A0A8J5ZYX2_GALPY</name>
<feature type="region of interest" description="Disordered" evidence="1">
    <location>
        <begin position="172"/>
        <end position="192"/>
    </location>
</feature>
<dbReference type="AlphaFoldDB" id="A0A8J5ZYX2"/>
<dbReference type="GO" id="GO:0005840">
    <property type="term" value="C:ribosome"/>
    <property type="evidence" value="ECO:0007669"/>
    <property type="project" value="UniProtKB-KW"/>
</dbReference>
<feature type="region of interest" description="Disordered" evidence="1">
    <location>
        <begin position="514"/>
        <end position="568"/>
    </location>
</feature>
<accession>A0A8J5ZYX2</accession>
<feature type="region of interest" description="Disordered" evidence="1">
    <location>
        <begin position="233"/>
        <end position="260"/>
    </location>
</feature>
<keyword evidence="2" id="KW-0687">Ribonucleoprotein</keyword>
<feature type="non-terminal residue" evidence="2">
    <location>
        <position position="1"/>
    </location>
</feature>
<evidence type="ECO:0000256" key="1">
    <source>
        <dbReference type="SAM" id="MobiDB-lite"/>
    </source>
</evidence>
<gene>
    <name evidence="2" type="ORF">J0S82_009352</name>
</gene>
<comment type="caution">
    <text evidence="2">The sequence shown here is derived from an EMBL/GenBank/DDBJ whole genome shotgun (WGS) entry which is preliminary data.</text>
</comment>